<name>A0A1M6S1K5_9BRAD</name>
<reference evidence="1 2" key="1">
    <citation type="submission" date="2016-11" db="EMBL/GenBank/DDBJ databases">
        <authorList>
            <person name="Jaros S."/>
            <person name="Januszkiewicz K."/>
            <person name="Wedrychowicz H."/>
        </authorList>
    </citation>
    <scope>NUCLEOTIDE SEQUENCE [LARGE SCALE GENOMIC DNA]</scope>
    <source>
        <strain evidence="1 2">GAS499</strain>
    </source>
</reference>
<proteinExistence type="predicted"/>
<sequence length="205" mass="22700">MATNMAQKRARKAQRRKQVVAQKRRAELLENSLPALVLRAARAPIQHCFLTESLFEIGMGTLVLARGATRDHLALSSFLIDVFCLGIKDVMFESVERDVFEMYMDATDAGSPMVSVDPSYARKLLRDLAAWSQSIGFAPHRDFAAVERMFGDVSADASEAVFQFGRDGRPIYIPGPNDGAPLIQRRIKQLQKYLGDDGFGFGTAA</sequence>
<evidence type="ECO:0000313" key="2">
    <source>
        <dbReference type="Proteomes" id="UP000189935"/>
    </source>
</evidence>
<gene>
    <name evidence="1" type="ORF">SAMN05444159_3124</name>
</gene>
<dbReference type="Proteomes" id="UP000189935">
    <property type="component" value="Chromosome I"/>
</dbReference>
<evidence type="ECO:0000313" key="1">
    <source>
        <dbReference type="EMBL" id="SHK38427.1"/>
    </source>
</evidence>
<organism evidence="1 2">
    <name type="scientific">Bradyrhizobium lablabi</name>
    <dbReference type="NCBI Taxonomy" id="722472"/>
    <lineage>
        <taxon>Bacteria</taxon>
        <taxon>Pseudomonadati</taxon>
        <taxon>Pseudomonadota</taxon>
        <taxon>Alphaproteobacteria</taxon>
        <taxon>Hyphomicrobiales</taxon>
        <taxon>Nitrobacteraceae</taxon>
        <taxon>Bradyrhizobium</taxon>
    </lineage>
</organism>
<protein>
    <submittedName>
        <fullName evidence="1">Uncharacterized protein</fullName>
    </submittedName>
</protein>
<dbReference type="AlphaFoldDB" id="A0A1M6S1K5"/>
<dbReference type="EMBL" id="LT670844">
    <property type="protein sequence ID" value="SHK38427.1"/>
    <property type="molecule type" value="Genomic_DNA"/>
</dbReference>
<accession>A0A1M6S1K5</accession>